<sequence>MEKAMTSTVKSTPVCSRMLRAAPPWVPPILLAGVVLLAWAVTASLADSAVYPGPIEALQSLLSDIGSSRLQDSIVDTTRVLLFSYLAAVAVGSIAGMLLGLSAFWSTATLPVVYALNSIPKIVLYPIFLLFLGIGDFSRGSFAFVSGVLPMFLIMVEATSNVSRLHLKPAASLGMSRISLMRRIVVPSVLPSFASGMRLCFGLTLIGLILAEMFSSSTGLGYELLRNLSLARVEDILGQVILIGLLALIPTFALQYLEIRIRNRYEVAP</sequence>
<comment type="subcellular location">
    <subcellularLocation>
        <location evidence="1 7">Cell membrane</location>
        <topology evidence="1 7">Multi-pass membrane protein</topology>
    </subcellularLocation>
</comment>
<dbReference type="PANTHER" id="PTHR30151:SF0">
    <property type="entry name" value="ABC TRANSPORTER PERMEASE PROTEIN MJ0413-RELATED"/>
    <property type="match status" value="1"/>
</dbReference>
<dbReference type="PANTHER" id="PTHR30151">
    <property type="entry name" value="ALKANE SULFONATE ABC TRANSPORTER-RELATED, MEMBRANE SUBUNIT"/>
    <property type="match status" value="1"/>
</dbReference>
<reference evidence="9" key="1">
    <citation type="submission" date="2022-10" db="EMBL/GenBank/DDBJ databases">
        <title>WGS of marine actinomycetes from Thailand.</title>
        <authorList>
            <person name="Thawai C."/>
        </authorList>
    </citation>
    <scope>NUCLEOTIDE SEQUENCE</scope>
    <source>
        <strain evidence="9">SW21</strain>
    </source>
</reference>
<dbReference type="Pfam" id="PF00528">
    <property type="entry name" value="BPD_transp_1"/>
    <property type="match status" value="1"/>
</dbReference>
<evidence type="ECO:0000256" key="3">
    <source>
        <dbReference type="ARBA" id="ARBA00022475"/>
    </source>
</evidence>
<comment type="caution">
    <text evidence="9">The sequence shown here is derived from an EMBL/GenBank/DDBJ whole genome shotgun (WGS) entry which is preliminary data.</text>
</comment>
<dbReference type="CDD" id="cd06261">
    <property type="entry name" value="TM_PBP2"/>
    <property type="match status" value="1"/>
</dbReference>
<accession>A0A9X3D3Q5</accession>
<evidence type="ECO:0000256" key="1">
    <source>
        <dbReference type="ARBA" id="ARBA00004651"/>
    </source>
</evidence>
<dbReference type="Gene3D" id="1.10.3720.10">
    <property type="entry name" value="MetI-like"/>
    <property type="match status" value="1"/>
</dbReference>
<keyword evidence="3" id="KW-1003">Cell membrane</keyword>
<gene>
    <name evidence="9" type="ORF">OSB52_03725</name>
</gene>
<evidence type="ECO:0000256" key="6">
    <source>
        <dbReference type="ARBA" id="ARBA00023136"/>
    </source>
</evidence>
<dbReference type="RefSeq" id="WP_266060238.1">
    <property type="nucleotide sequence ID" value="NZ_JAPKFM010000003.1"/>
</dbReference>
<dbReference type="InterPro" id="IPR035906">
    <property type="entry name" value="MetI-like_sf"/>
</dbReference>
<comment type="similarity">
    <text evidence="7">Belongs to the binding-protein-dependent transport system permease family.</text>
</comment>
<keyword evidence="2 7" id="KW-0813">Transport</keyword>
<name>A0A9X3D3Q5_9ACTN</name>
<feature type="transmembrane region" description="Helical" evidence="7">
    <location>
        <begin position="184"/>
        <end position="211"/>
    </location>
</feature>
<evidence type="ECO:0000256" key="5">
    <source>
        <dbReference type="ARBA" id="ARBA00022989"/>
    </source>
</evidence>
<dbReference type="GO" id="GO:0055085">
    <property type="term" value="P:transmembrane transport"/>
    <property type="evidence" value="ECO:0007669"/>
    <property type="project" value="InterPro"/>
</dbReference>
<keyword evidence="10" id="KW-1185">Reference proteome</keyword>
<dbReference type="InterPro" id="IPR000515">
    <property type="entry name" value="MetI-like"/>
</dbReference>
<evidence type="ECO:0000256" key="2">
    <source>
        <dbReference type="ARBA" id="ARBA00022448"/>
    </source>
</evidence>
<evidence type="ECO:0000313" key="10">
    <source>
        <dbReference type="Proteomes" id="UP001143347"/>
    </source>
</evidence>
<keyword evidence="5 7" id="KW-1133">Transmembrane helix</keyword>
<feature type="transmembrane region" description="Helical" evidence="7">
    <location>
        <begin position="82"/>
        <end position="105"/>
    </location>
</feature>
<evidence type="ECO:0000259" key="8">
    <source>
        <dbReference type="PROSITE" id="PS50928"/>
    </source>
</evidence>
<feature type="transmembrane region" description="Helical" evidence="7">
    <location>
        <begin position="236"/>
        <end position="257"/>
    </location>
</feature>
<evidence type="ECO:0000313" key="9">
    <source>
        <dbReference type="EMBL" id="MCX2963196.1"/>
    </source>
</evidence>
<protein>
    <submittedName>
        <fullName evidence="9">ABC transporter permease subunit</fullName>
    </submittedName>
</protein>
<dbReference type="EMBL" id="JAPKFM010000003">
    <property type="protein sequence ID" value="MCX2963196.1"/>
    <property type="molecule type" value="Genomic_DNA"/>
</dbReference>
<feature type="transmembrane region" description="Helical" evidence="7">
    <location>
        <begin position="112"/>
        <end position="134"/>
    </location>
</feature>
<dbReference type="AlphaFoldDB" id="A0A9X3D3Q5"/>
<evidence type="ECO:0000256" key="7">
    <source>
        <dbReference type="RuleBase" id="RU363032"/>
    </source>
</evidence>
<organism evidence="9 10">
    <name type="scientific">Gordonia aquimaris</name>
    <dbReference type="NCBI Taxonomy" id="2984863"/>
    <lineage>
        <taxon>Bacteria</taxon>
        <taxon>Bacillati</taxon>
        <taxon>Actinomycetota</taxon>
        <taxon>Actinomycetes</taxon>
        <taxon>Mycobacteriales</taxon>
        <taxon>Gordoniaceae</taxon>
        <taxon>Gordonia</taxon>
    </lineage>
</organism>
<evidence type="ECO:0000256" key="4">
    <source>
        <dbReference type="ARBA" id="ARBA00022692"/>
    </source>
</evidence>
<proteinExistence type="inferred from homology"/>
<keyword evidence="6 7" id="KW-0472">Membrane</keyword>
<feature type="domain" description="ABC transmembrane type-1" evidence="8">
    <location>
        <begin position="74"/>
        <end position="258"/>
    </location>
</feature>
<feature type="transmembrane region" description="Helical" evidence="7">
    <location>
        <begin position="140"/>
        <end position="163"/>
    </location>
</feature>
<dbReference type="PROSITE" id="PS50928">
    <property type="entry name" value="ABC_TM1"/>
    <property type="match status" value="1"/>
</dbReference>
<dbReference type="GO" id="GO:0005886">
    <property type="term" value="C:plasma membrane"/>
    <property type="evidence" value="ECO:0007669"/>
    <property type="project" value="UniProtKB-SubCell"/>
</dbReference>
<keyword evidence="4 7" id="KW-0812">Transmembrane</keyword>
<dbReference type="Proteomes" id="UP001143347">
    <property type="component" value="Unassembled WGS sequence"/>
</dbReference>
<dbReference type="SUPFAM" id="SSF161098">
    <property type="entry name" value="MetI-like"/>
    <property type="match status" value="1"/>
</dbReference>